<sequence length="130" mass="15351">MKIFNPPIAARTSNELVKIVAIPENWDDEAVVQAKNKLTVRGVDYSDLVSREKFLHERQENMERAKRAKEAFSIFDFLDSPFLTLFEILISWELKKDGYLRKARQQRTFRIIIFVVFITIYIFSLFSSEI</sequence>
<dbReference type="EMBL" id="SSHJ02000006">
    <property type="protein sequence ID" value="MFN0256244.1"/>
    <property type="molecule type" value="Genomic_DNA"/>
</dbReference>
<keyword evidence="1" id="KW-0812">Transmembrane</keyword>
<evidence type="ECO:0000313" key="3">
    <source>
        <dbReference type="Proteomes" id="UP001517247"/>
    </source>
</evidence>
<gene>
    <name evidence="2" type="ORF">E6A44_011705</name>
</gene>
<dbReference type="Proteomes" id="UP001517247">
    <property type="component" value="Unassembled WGS sequence"/>
</dbReference>
<dbReference type="RefSeq" id="WP_138723335.1">
    <property type="nucleotide sequence ID" value="NZ_SSHJ02000006.1"/>
</dbReference>
<keyword evidence="1" id="KW-1133">Transmembrane helix</keyword>
<comment type="caution">
    <text evidence="2">The sequence shown here is derived from an EMBL/GenBank/DDBJ whole genome shotgun (WGS) entry which is preliminary data.</text>
</comment>
<keyword evidence="3" id="KW-1185">Reference proteome</keyword>
<name>A0ABW9J6W1_9SPHI</name>
<feature type="transmembrane region" description="Helical" evidence="1">
    <location>
        <begin position="109"/>
        <end position="127"/>
    </location>
</feature>
<proteinExistence type="predicted"/>
<evidence type="ECO:0000256" key="1">
    <source>
        <dbReference type="SAM" id="Phobius"/>
    </source>
</evidence>
<keyword evidence="1" id="KW-0472">Membrane</keyword>
<reference evidence="2 3" key="1">
    <citation type="submission" date="2024-12" db="EMBL/GenBank/DDBJ databases">
        <authorList>
            <person name="Hu S."/>
        </authorList>
    </citation>
    <scope>NUCLEOTIDE SEQUENCE [LARGE SCALE GENOMIC DNA]</scope>
    <source>
        <strain evidence="2 3">THG-T11</strain>
    </source>
</reference>
<accession>A0ABW9J6W1</accession>
<protein>
    <submittedName>
        <fullName evidence="2">Uncharacterized protein</fullName>
    </submittedName>
</protein>
<organism evidence="2 3">
    <name type="scientific">Pedobacter ureilyticus</name>
    <dbReference type="NCBI Taxonomy" id="1393051"/>
    <lineage>
        <taxon>Bacteria</taxon>
        <taxon>Pseudomonadati</taxon>
        <taxon>Bacteroidota</taxon>
        <taxon>Sphingobacteriia</taxon>
        <taxon>Sphingobacteriales</taxon>
        <taxon>Sphingobacteriaceae</taxon>
        <taxon>Pedobacter</taxon>
    </lineage>
</organism>
<evidence type="ECO:0000313" key="2">
    <source>
        <dbReference type="EMBL" id="MFN0256244.1"/>
    </source>
</evidence>